<evidence type="ECO:0000313" key="1">
    <source>
        <dbReference type="EMBL" id="WOT03333.1"/>
    </source>
</evidence>
<organism evidence="1 2">
    <name type="scientific">Corynebacterium pyruviciproducens</name>
    <dbReference type="NCBI Taxonomy" id="598660"/>
    <lineage>
        <taxon>Bacteria</taxon>
        <taxon>Bacillati</taxon>
        <taxon>Actinomycetota</taxon>
        <taxon>Actinomycetes</taxon>
        <taxon>Mycobacteriales</taxon>
        <taxon>Corynebacteriaceae</taxon>
        <taxon>Corynebacterium</taxon>
    </lineage>
</organism>
<evidence type="ECO:0000313" key="2">
    <source>
        <dbReference type="Proteomes" id="UP000234560"/>
    </source>
</evidence>
<reference evidence="1" key="2">
    <citation type="submission" date="2023-10" db="EMBL/GenBank/DDBJ databases">
        <authorList>
            <person name="Choi B."/>
        </authorList>
    </citation>
    <scope>NUCLEOTIDE SEQUENCE</scope>
    <source>
        <strain evidence="1">UMB0763</strain>
    </source>
</reference>
<dbReference type="SUPFAM" id="SSF50494">
    <property type="entry name" value="Trypsin-like serine proteases"/>
    <property type="match status" value="1"/>
</dbReference>
<proteinExistence type="predicted"/>
<dbReference type="AlphaFoldDB" id="A0AAF1BT09"/>
<evidence type="ECO:0008006" key="3">
    <source>
        <dbReference type="Google" id="ProtNLM"/>
    </source>
</evidence>
<name>A0AAF1BT09_9CORY</name>
<reference evidence="1" key="1">
    <citation type="submission" date="2017-12" db="EMBL/GenBank/DDBJ databases">
        <authorList>
            <person name="Thomas-White K."/>
            <person name="Wolfe A.J."/>
        </authorList>
    </citation>
    <scope>NUCLEOTIDE SEQUENCE</scope>
    <source>
        <strain evidence="1">UMB0763</strain>
    </source>
</reference>
<dbReference type="KEGG" id="cpyr:CYJ47_06160"/>
<sequence length="208" mass="22236">MVYPYLVTLSAAVAGPAGQTRRTTCHGCVIGHNQTGAVVLTVAHFFDTVSPEDVRVHLVATGSYRRLVDLDIIAGTDLALVVTQARYAVPTRYPHDFLHPYYPSLANAPVRAFERVLTVAEDPIPGTVALPVPYGIGSKGRIRVRRGALVVPDPGRKVHLGDSGSPVLRAGEIVGVQSLVFNPWGVNTGLSTIACVLPHRDYIRAALA</sequence>
<dbReference type="InterPro" id="IPR009003">
    <property type="entry name" value="Peptidase_S1_PA"/>
</dbReference>
<dbReference type="EMBL" id="CP136958">
    <property type="protein sequence ID" value="WOT03333.1"/>
    <property type="molecule type" value="Genomic_DNA"/>
</dbReference>
<accession>A0AAF1BT09</accession>
<gene>
    <name evidence="1" type="ORF">CYJ47_06160</name>
</gene>
<dbReference type="RefSeq" id="WP_257877894.1">
    <property type="nucleotide sequence ID" value="NZ_CAUPGZ010000008.1"/>
</dbReference>
<dbReference type="Proteomes" id="UP000234560">
    <property type="component" value="Chromosome"/>
</dbReference>
<protein>
    <recommendedName>
        <fullName evidence="3">Serine protease</fullName>
    </recommendedName>
</protein>